<evidence type="ECO:0000256" key="7">
    <source>
        <dbReference type="ARBA" id="ARBA00023065"/>
    </source>
</evidence>
<sequence length="306" mass="32193">MSGAHSHDHGPADYGKAFALGIGLNVIYVAVEAGYGFWAGSLALLADAGHNLSDVAGLLLAWGGYALAKRPPTDRRTYGWRGATILAALANGLLLLVAVGAIAWEAVGRFSHPAAVPGLTVVAVAAVGVVINTATALLFFGGRKGDVNVRGAFLHMAADAAVSVGVVIAGLLIRYTAADWIDPVTSLAIAAVIFMGTWGLLRESFDLSMQAVPKGMDPAAIRRFLLEQTGVEDVHDLHVWALSTTETALTAHLLKPLSSEETGDEDAFLHDLTAALHDRFGIEHATVQIERRHDPQLCRQAAPNSV</sequence>
<dbReference type="InterPro" id="IPR058533">
    <property type="entry name" value="Cation_efflux_TM"/>
</dbReference>
<keyword evidence="3" id="KW-0813">Transport</keyword>
<dbReference type="InterPro" id="IPR050681">
    <property type="entry name" value="CDF/SLC30A"/>
</dbReference>
<keyword evidence="5" id="KW-0864">Zinc transport</keyword>
<comment type="caution">
    <text evidence="12">The sequence shown here is derived from an EMBL/GenBank/DDBJ whole genome shotgun (WGS) entry which is preliminary data.</text>
</comment>
<dbReference type="InterPro" id="IPR027470">
    <property type="entry name" value="Cation_efflux_CTD"/>
</dbReference>
<proteinExistence type="inferred from homology"/>
<evidence type="ECO:0000256" key="1">
    <source>
        <dbReference type="ARBA" id="ARBA00004141"/>
    </source>
</evidence>
<evidence type="ECO:0000259" key="11">
    <source>
        <dbReference type="Pfam" id="PF16916"/>
    </source>
</evidence>
<evidence type="ECO:0000256" key="3">
    <source>
        <dbReference type="ARBA" id="ARBA00022448"/>
    </source>
</evidence>
<dbReference type="SUPFAM" id="SSF160240">
    <property type="entry name" value="Cation efflux protein cytoplasmic domain-like"/>
    <property type="match status" value="1"/>
</dbReference>
<evidence type="ECO:0000256" key="9">
    <source>
        <dbReference type="SAM" id="Phobius"/>
    </source>
</evidence>
<feature type="transmembrane region" description="Helical" evidence="9">
    <location>
        <begin position="152"/>
        <end position="174"/>
    </location>
</feature>
<dbReference type="PANTHER" id="PTHR11562">
    <property type="entry name" value="CATION EFFLUX PROTEIN/ ZINC TRANSPORTER"/>
    <property type="match status" value="1"/>
</dbReference>
<keyword evidence="13" id="KW-1185">Reference proteome</keyword>
<comment type="similarity">
    <text evidence="2">Belongs to the cation diffusion facilitator (CDF) transporter (TC 2.A.4) family. SLC30A subfamily.</text>
</comment>
<dbReference type="Pfam" id="PF16916">
    <property type="entry name" value="ZT_dimer"/>
    <property type="match status" value="1"/>
</dbReference>
<keyword evidence="8 9" id="KW-0472">Membrane</keyword>
<evidence type="ECO:0000256" key="2">
    <source>
        <dbReference type="ARBA" id="ARBA00008873"/>
    </source>
</evidence>
<evidence type="ECO:0000313" key="12">
    <source>
        <dbReference type="EMBL" id="NNJ26812.1"/>
    </source>
</evidence>
<evidence type="ECO:0000256" key="8">
    <source>
        <dbReference type="ARBA" id="ARBA00023136"/>
    </source>
</evidence>
<feature type="domain" description="Cation efflux protein transmembrane" evidence="10">
    <location>
        <begin position="21"/>
        <end position="206"/>
    </location>
</feature>
<protein>
    <submittedName>
        <fullName evidence="12">Cadmium, cobalt and zinc/H(+)-K(+) antiporter</fullName>
    </submittedName>
</protein>
<accession>A0ABX1VG48</accession>
<dbReference type="SUPFAM" id="SSF161111">
    <property type="entry name" value="Cation efflux protein transmembrane domain-like"/>
    <property type="match status" value="1"/>
</dbReference>
<evidence type="ECO:0000256" key="4">
    <source>
        <dbReference type="ARBA" id="ARBA00022692"/>
    </source>
</evidence>
<dbReference type="Pfam" id="PF01545">
    <property type="entry name" value="Cation_efflux"/>
    <property type="match status" value="1"/>
</dbReference>
<feature type="transmembrane region" description="Helical" evidence="9">
    <location>
        <begin position="80"/>
        <end position="104"/>
    </location>
</feature>
<feature type="transmembrane region" description="Helical" evidence="9">
    <location>
        <begin position="180"/>
        <end position="201"/>
    </location>
</feature>
<dbReference type="InterPro" id="IPR027469">
    <property type="entry name" value="Cation_efflux_TMD_sf"/>
</dbReference>
<dbReference type="Gene3D" id="1.20.1510.10">
    <property type="entry name" value="Cation efflux protein transmembrane domain"/>
    <property type="match status" value="1"/>
</dbReference>
<organism evidence="12 13">
    <name type="scientific">Alienimonas chondri</name>
    <dbReference type="NCBI Taxonomy" id="2681879"/>
    <lineage>
        <taxon>Bacteria</taxon>
        <taxon>Pseudomonadati</taxon>
        <taxon>Planctomycetota</taxon>
        <taxon>Planctomycetia</taxon>
        <taxon>Planctomycetales</taxon>
        <taxon>Planctomycetaceae</taxon>
        <taxon>Alienimonas</taxon>
    </lineage>
</organism>
<feature type="domain" description="Cation efflux protein cytoplasmic" evidence="11">
    <location>
        <begin position="215"/>
        <end position="291"/>
    </location>
</feature>
<dbReference type="RefSeq" id="WP_171188202.1">
    <property type="nucleotide sequence ID" value="NZ_WTPX01000100.1"/>
</dbReference>
<evidence type="ECO:0000259" key="10">
    <source>
        <dbReference type="Pfam" id="PF01545"/>
    </source>
</evidence>
<name>A0ABX1VG48_9PLAN</name>
<dbReference type="PANTHER" id="PTHR11562:SF17">
    <property type="entry name" value="RE54080P-RELATED"/>
    <property type="match status" value="1"/>
</dbReference>
<keyword evidence="5" id="KW-0862">Zinc</keyword>
<gene>
    <name evidence="12" type="primary">czcD</name>
    <name evidence="12" type="ORF">LzC2_29060</name>
</gene>
<comment type="subcellular location">
    <subcellularLocation>
        <location evidence="1">Membrane</location>
        <topology evidence="1">Multi-pass membrane protein</topology>
    </subcellularLocation>
</comment>
<reference evidence="12 13" key="1">
    <citation type="journal article" date="2020" name="Syst. Appl. Microbiol.">
        <title>Alienimonas chondri sp. nov., a novel planctomycete isolated from the biofilm of the red alga Chondrus crispus.</title>
        <authorList>
            <person name="Vitorino I."/>
            <person name="Albuquerque L."/>
            <person name="Wiegand S."/>
            <person name="Kallscheuer N."/>
            <person name="da Costa M.S."/>
            <person name="Lobo-da-Cunha A."/>
            <person name="Jogler C."/>
            <person name="Lage O.M."/>
        </authorList>
    </citation>
    <scope>NUCLEOTIDE SEQUENCE [LARGE SCALE GENOMIC DNA]</scope>
    <source>
        <strain evidence="12 13">LzC2</strain>
    </source>
</reference>
<evidence type="ECO:0000256" key="5">
    <source>
        <dbReference type="ARBA" id="ARBA00022906"/>
    </source>
</evidence>
<dbReference type="NCBIfam" id="TIGR01297">
    <property type="entry name" value="CDF"/>
    <property type="match status" value="1"/>
</dbReference>
<evidence type="ECO:0000256" key="6">
    <source>
        <dbReference type="ARBA" id="ARBA00022989"/>
    </source>
</evidence>
<keyword evidence="4 9" id="KW-0812">Transmembrane</keyword>
<dbReference type="EMBL" id="WTPX01000100">
    <property type="protein sequence ID" value="NNJ26812.1"/>
    <property type="molecule type" value="Genomic_DNA"/>
</dbReference>
<dbReference type="Proteomes" id="UP000609651">
    <property type="component" value="Unassembled WGS sequence"/>
</dbReference>
<dbReference type="InterPro" id="IPR036837">
    <property type="entry name" value="Cation_efflux_CTD_sf"/>
</dbReference>
<evidence type="ECO:0000313" key="13">
    <source>
        <dbReference type="Proteomes" id="UP000609651"/>
    </source>
</evidence>
<feature type="transmembrane region" description="Helical" evidence="9">
    <location>
        <begin position="17"/>
        <end position="38"/>
    </location>
</feature>
<keyword evidence="7" id="KW-0406">Ion transport</keyword>
<keyword evidence="6 9" id="KW-1133">Transmembrane helix</keyword>
<feature type="transmembrane region" description="Helical" evidence="9">
    <location>
        <begin position="116"/>
        <end position="140"/>
    </location>
</feature>
<dbReference type="InterPro" id="IPR002524">
    <property type="entry name" value="Cation_efflux"/>
</dbReference>